<comment type="cofactor">
    <cofactor evidence="1">
        <name>Mg(2+)</name>
        <dbReference type="ChEBI" id="CHEBI:18420"/>
    </cofactor>
</comment>
<organism evidence="15 16">
    <name type="scientific">Nitrospira tepida</name>
    <dbReference type="NCBI Taxonomy" id="2973512"/>
    <lineage>
        <taxon>Bacteria</taxon>
        <taxon>Pseudomonadati</taxon>
        <taxon>Nitrospirota</taxon>
        <taxon>Nitrospiria</taxon>
        <taxon>Nitrospirales</taxon>
        <taxon>Nitrospiraceae</taxon>
        <taxon>Nitrospira</taxon>
    </lineage>
</organism>
<dbReference type="Gene3D" id="3.30.930.10">
    <property type="entry name" value="Bira Bifunctional Protein, Domain 2"/>
    <property type="match status" value="1"/>
</dbReference>
<dbReference type="InterPro" id="IPR009061">
    <property type="entry name" value="DNA-bd_dom_put_sf"/>
</dbReference>
<dbReference type="InterPro" id="IPR005147">
    <property type="entry name" value="tRNA_synthase_B5-dom"/>
</dbReference>
<proteinExistence type="inferred from homology"/>
<keyword evidence="8" id="KW-0547">Nucleotide-binding</keyword>
<dbReference type="InterPro" id="IPR045864">
    <property type="entry name" value="aa-tRNA-synth_II/BPL/LPL"/>
</dbReference>
<keyword evidence="6" id="KW-0436">Ligase</keyword>
<comment type="subcellular location">
    <subcellularLocation>
        <location evidence="2">Cytoplasm</location>
    </subcellularLocation>
</comment>
<evidence type="ECO:0000256" key="2">
    <source>
        <dbReference type="ARBA" id="ARBA00004496"/>
    </source>
</evidence>
<dbReference type="InterPro" id="IPR020825">
    <property type="entry name" value="Phe-tRNA_synthase-like_B3/B4"/>
</dbReference>
<dbReference type="NCBIfam" id="TIGR00471">
    <property type="entry name" value="pheT_arch"/>
    <property type="match status" value="1"/>
</dbReference>
<keyword evidence="7" id="KW-0479">Metal-binding</keyword>
<keyword evidence="9" id="KW-0067">ATP-binding</keyword>
<dbReference type="RefSeq" id="WP_289267188.1">
    <property type="nucleotide sequence ID" value="NZ_OX365700.1"/>
</dbReference>
<evidence type="ECO:0000256" key="12">
    <source>
        <dbReference type="ARBA" id="ARBA00023146"/>
    </source>
</evidence>
<accession>A0AA86MWJ0</accession>
<evidence type="ECO:0000313" key="16">
    <source>
        <dbReference type="Proteomes" id="UP001179121"/>
    </source>
</evidence>
<dbReference type="SUPFAM" id="SSF46955">
    <property type="entry name" value="Putative DNA-binding domain"/>
    <property type="match status" value="1"/>
</dbReference>
<dbReference type="SMART" id="SM00874">
    <property type="entry name" value="B5"/>
    <property type="match status" value="1"/>
</dbReference>
<dbReference type="PANTHER" id="PTHR10947">
    <property type="entry name" value="PHENYLALANYL-TRNA SYNTHETASE BETA CHAIN AND LEUCINE-RICH REPEAT-CONTAINING PROTEIN 47"/>
    <property type="match status" value="1"/>
</dbReference>
<dbReference type="Pfam" id="PF03484">
    <property type="entry name" value="B5"/>
    <property type="match status" value="1"/>
</dbReference>
<dbReference type="SUPFAM" id="SSF55681">
    <property type="entry name" value="Class II aaRS and biotin synthetases"/>
    <property type="match status" value="1"/>
</dbReference>
<evidence type="ECO:0000256" key="13">
    <source>
        <dbReference type="SAM" id="MobiDB-lite"/>
    </source>
</evidence>
<evidence type="ECO:0000256" key="7">
    <source>
        <dbReference type="ARBA" id="ARBA00022723"/>
    </source>
</evidence>
<dbReference type="PANTHER" id="PTHR10947:SF0">
    <property type="entry name" value="PHENYLALANINE--TRNA LIGASE BETA SUBUNIT"/>
    <property type="match status" value="1"/>
</dbReference>
<dbReference type="PROSITE" id="PS51483">
    <property type="entry name" value="B5"/>
    <property type="match status" value="1"/>
</dbReference>
<gene>
    <name evidence="15" type="ORF">DNFV4_00615</name>
</gene>
<dbReference type="GO" id="GO:0004826">
    <property type="term" value="F:phenylalanine-tRNA ligase activity"/>
    <property type="evidence" value="ECO:0007669"/>
    <property type="project" value="UniProtKB-EC"/>
</dbReference>
<keyword evidence="16" id="KW-1185">Reference proteome</keyword>
<evidence type="ECO:0000256" key="9">
    <source>
        <dbReference type="ARBA" id="ARBA00022840"/>
    </source>
</evidence>
<dbReference type="InterPro" id="IPR041616">
    <property type="entry name" value="PheRS_beta_core"/>
</dbReference>
<feature type="domain" description="B5" evidence="14">
    <location>
        <begin position="301"/>
        <end position="376"/>
    </location>
</feature>
<dbReference type="InterPro" id="IPR005146">
    <property type="entry name" value="B3/B4_tRNA-bd"/>
</dbReference>
<feature type="compositionally biased region" description="Basic and acidic residues" evidence="13">
    <location>
        <begin position="26"/>
        <end position="36"/>
    </location>
</feature>
<dbReference type="GO" id="GO:0009328">
    <property type="term" value="C:phenylalanine-tRNA ligase complex"/>
    <property type="evidence" value="ECO:0007669"/>
    <property type="project" value="TreeGrafter"/>
</dbReference>
<dbReference type="KEGG" id="nti:DNFV4_00615"/>
<keyword evidence="12" id="KW-0030">Aminoacyl-tRNA synthetase</keyword>
<keyword evidence="5" id="KW-0963">Cytoplasm</keyword>
<reference evidence="15" key="1">
    <citation type="submission" date="2022-10" db="EMBL/GenBank/DDBJ databases">
        <authorList>
            <person name="Koch H."/>
        </authorList>
    </citation>
    <scope>NUCLEOTIDE SEQUENCE</scope>
    <source>
        <strain evidence="15">DNF</strain>
    </source>
</reference>
<evidence type="ECO:0000259" key="14">
    <source>
        <dbReference type="PROSITE" id="PS51483"/>
    </source>
</evidence>
<evidence type="ECO:0000256" key="1">
    <source>
        <dbReference type="ARBA" id="ARBA00001946"/>
    </source>
</evidence>
<dbReference type="Gene3D" id="3.50.40.10">
    <property type="entry name" value="Phenylalanyl-trna Synthetase, Chain B, domain 3"/>
    <property type="match status" value="1"/>
</dbReference>
<evidence type="ECO:0000256" key="5">
    <source>
        <dbReference type="ARBA" id="ARBA00022490"/>
    </source>
</evidence>
<dbReference type="SMART" id="SM00873">
    <property type="entry name" value="B3_4"/>
    <property type="match status" value="1"/>
</dbReference>
<dbReference type="InterPro" id="IPR004531">
    <property type="entry name" value="Phe-tRNA-synth_IIc_bsu_arc_euk"/>
</dbReference>
<dbReference type="Pfam" id="PF17759">
    <property type="entry name" value="tRNA_synthFbeta"/>
    <property type="match status" value="1"/>
</dbReference>
<keyword evidence="10" id="KW-0460">Magnesium</keyword>
<evidence type="ECO:0000256" key="3">
    <source>
        <dbReference type="ARBA" id="ARBA00007438"/>
    </source>
</evidence>
<dbReference type="EC" id="6.1.1.20" evidence="4"/>
<dbReference type="AlphaFoldDB" id="A0AA86MWJ0"/>
<dbReference type="GO" id="GO:0006432">
    <property type="term" value="P:phenylalanyl-tRNA aminoacylation"/>
    <property type="evidence" value="ECO:0007669"/>
    <property type="project" value="InterPro"/>
</dbReference>
<sequence length="585" mass="64839">MPTISVHRTDLESLIEASKGPGASTRKPEARGRERISTEQLEELLQLVKGEYKGQDSDTGEWRVELQDSNRPDLWCCEGIARQIRIKRGGKLLSYPFFSKKTKATQRILVGPGIEQVRPYVAACSASGYEVTEAGLAQLIQTQEKLADMFGRKRRTVSIGIYRLAKIRFPVHYELVKPDETRFTPLGLDTPMTLGEMLMVHPKGVEYGGILAGAERLPLLRDEEGQALSFPPIINSREIGEVQVGDRDLFVEVTGTDLPMVVLALNIFAVNLADRGARIDPVEVRYGYKTPLGKSVVTPCEIGQARAIALDQIGAALGQALSGQEIRKALETYGYEVALKKTQVVVKLPPYRNDVMHPVDVVEDVAISRGYGSFTPVMPQQFTVGGLSQIEQRSDRVRDLMVGLGYQEVMSNIMASRQELVDRMRLAGTPWERVVEVDNVMSLSYACLRQSLLPSLLRVEAASNRAFYPHRLFEVGELARPDESRSIGSRTLTSLGVLAAHQSVSFSEVHSALDLLLYYLGLEYELKPIAHPSFMDGRVGEIVIRDRGIGLIGEFHPEVLEQWQIGVPAAGLELDLTALAEEEEE</sequence>
<dbReference type="Gene3D" id="3.30.56.10">
    <property type="match status" value="2"/>
</dbReference>
<dbReference type="EMBL" id="OX365700">
    <property type="protein sequence ID" value="CAI4030189.1"/>
    <property type="molecule type" value="Genomic_DNA"/>
</dbReference>
<evidence type="ECO:0000256" key="6">
    <source>
        <dbReference type="ARBA" id="ARBA00022598"/>
    </source>
</evidence>
<feature type="region of interest" description="Disordered" evidence="13">
    <location>
        <begin position="1"/>
        <end position="36"/>
    </location>
</feature>
<dbReference type="GO" id="GO:0003723">
    <property type="term" value="F:RNA binding"/>
    <property type="evidence" value="ECO:0007669"/>
    <property type="project" value="InterPro"/>
</dbReference>
<dbReference type="InterPro" id="IPR045060">
    <property type="entry name" value="Phe-tRNA-ligase_IIc_bsu"/>
</dbReference>
<protein>
    <recommendedName>
        <fullName evidence="4">phenylalanine--tRNA ligase</fullName>
        <ecNumber evidence="4">6.1.1.20</ecNumber>
    </recommendedName>
</protein>
<dbReference type="GO" id="GO:0005524">
    <property type="term" value="F:ATP binding"/>
    <property type="evidence" value="ECO:0007669"/>
    <property type="project" value="UniProtKB-KW"/>
</dbReference>
<name>A0AA86MWJ0_9BACT</name>
<comment type="similarity">
    <text evidence="3">Belongs to the phenylalanyl-tRNA synthetase beta subunit family. Type 2 subfamily.</text>
</comment>
<keyword evidence="11" id="KW-0648">Protein biosynthesis</keyword>
<dbReference type="GO" id="GO:0000287">
    <property type="term" value="F:magnesium ion binding"/>
    <property type="evidence" value="ECO:0007669"/>
    <property type="project" value="InterPro"/>
</dbReference>
<evidence type="ECO:0000256" key="10">
    <source>
        <dbReference type="ARBA" id="ARBA00022842"/>
    </source>
</evidence>
<evidence type="ECO:0000256" key="11">
    <source>
        <dbReference type="ARBA" id="ARBA00022917"/>
    </source>
</evidence>
<evidence type="ECO:0000256" key="4">
    <source>
        <dbReference type="ARBA" id="ARBA00012814"/>
    </source>
</evidence>
<evidence type="ECO:0000313" key="15">
    <source>
        <dbReference type="EMBL" id="CAI4030189.1"/>
    </source>
</evidence>
<dbReference type="Proteomes" id="UP001179121">
    <property type="component" value="Chromosome"/>
</dbReference>
<evidence type="ECO:0000256" key="8">
    <source>
        <dbReference type="ARBA" id="ARBA00022741"/>
    </source>
</evidence>